<comment type="similarity">
    <text evidence="2 13">Belongs to the type III secretion exporter family.</text>
</comment>
<dbReference type="Gene3D" id="6.10.250.2080">
    <property type="match status" value="1"/>
</dbReference>
<evidence type="ECO:0000256" key="8">
    <source>
        <dbReference type="ARBA" id="ARBA00022927"/>
    </source>
</evidence>
<evidence type="ECO:0000256" key="1">
    <source>
        <dbReference type="ARBA" id="ARBA00004651"/>
    </source>
</evidence>
<keyword evidence="5 13" id="KW-1003">Cell membrane</keyword>
<evidence type="ECO:0000256" key="13">
    <source>
        <dbReference type="RuleBase" id="RU364091"/>
    </source>
</evidence>
<keyword evidence="14" id="KW-0966">Cell projection</keyword>
<organism evidence="14 15">
    <name type="scientific">Candidatus Gallitreponema excrementavium</name>
    <dbReference type="NCBI Taxonomy" id="2840840"/>
    <lineage>
        <taxon>Bacteria</taxon>
        <taxon>Pseudomonadati</taxon>
        <taxon>Spirochaetota</taxon>
        <taxon>Spirochaetia</taxon>
        <taxon>Spirochaetales</taxon>
        <taxon>Candidatus Gallitreponema</taxon>
    </lineage>
</organism>
<evidence type="ECO:0000256" key="6">
    <source>
        <dbReference type="ARBA" id="ARBA00022692"/>
    </source>
</evidence>
<dbReference type="Pfam" id="PF01312">
    <property type="entry name" value="Bac_export_2"/>
    <property type="match status" value="1"/>
</dbReference>
<dbReference type="EMBL" id="JADIMM010000073">
    <property type="protein sequence ID" value="MBO8457694.1"/>
    <property type="molecule type" value="Genomic_DNA"/>
</dbReference>
<comment type="subcellular location">
    <subcellularLocation>
        <location evidence="1">Cell membrane</location>
        <topology evidence="1">Multi-pass membrane protein</topology>
    </subcellularLocation>
</comment>
<dbReference type="SUPFAM" id="SSF160544">
    <property type="entry name" value="EscU C-terminal domain-like"/>
    <property type="match status" value="1"/>
</dbReference>
<dbReference type="GO" id="GO:0005886">
    <property type="term" value="C:plasma membrane"/>
    <property type="evidence" value="ECO:0007669"/>
    <property type="project" value="UniProtKB-SubCell"/>
</dbReference>
<dbReference type="InterPro" id="IPR006136">
    <property type="entry name" value="FlhB"/>
</dbReference>
<evidence type="ECO:0000256" key="11">
    <source>
        <dbReference type="ARBA" id="ARBA00023225"/>
    </source>
</evidence>
<comment type="caution">
    <text evidence="14">The sequence shown here is derived from an EMBL/GenBank/DDBJ whole genome shotgun (WGS) entry which is preliminary data.</text>
</comment>
<evidence type="ECO:0000256" key="4">
    <source>
        <dbReference type="ARBA" id="ARBA00022448"/>
    </source>
</evidence>
<comment type="function">
    <text evidence="12 13">Required for formation of the rod structure in the basal body of the flagellar apparatus. Together with FliI and FliH, may constitute the export apparatus of flagellin.</text>
</comment>
<dbReference type="AlphaFoldDB" id="A0A9D9HP97"/>
<dbReference type="PANTHER" id="PTHR30531:SF12">
    <property type="entry name" value="FLAGELLAR BIOSYNTHETIC PROTEIN FLHB"/>
    <property type="match status" value="1"/>
</dbReference>
<keyword evidence="14" id="KW-0282">Flagellum</keyword>
<dbReference type="PRINTS" id="PR00950">
    <property type="entry name" value="TYPE3IMSPROT"/>
</dbReference>
<evidence type="ECO:0000256" key="12">
    <source>
        <dbReference type="ARBA" id="ARBA00025078"/>
    </source>
</evidence>
<evidence type="ECO:0000256" key="10">
    <source>
        <dbReference type="ARBA" id="ARBA00023136"/>
    </source>
</evidence>
<keyword evidence="14" id="KW-0969">Cilium</keyword>
<reference evidence="14" key="2">
    <citation type="journal article" date="2021" name="PeerJ">
        <title>Extensive microbial diversity within the chicken gut microbiome revealed by metagenomics and culture.</title>
        <authorList>
            <person name="Gilroy R."/>
            <person name="Ravi A."/>
            <person name="Getino M."/>
            <person name="Pursley I."/>
            <person name="Horton D.L."/>
            <person name="Alikhan N.F."/>
            <person name="Baker D."/>
            <person name="Gharbi K."/>
            <person name="Hall N."/>
            <person name="Watson M."/>
            <person name="Adriaenssens E.M."/>
            <person name="Foster-Nyarko E."/>
            <person name="Jarju S."/>
            <person name="Secka A."/>
            <person name="Antonio M."/>
            <person name="Oren A."/>
            <person name="Chaudhuri R.R."/>
            <person name="La Ragione R."/>
            <person name="Hildebrand F."/>
            <person name="Pallen M.J."/>
        </authorList>
    </citation>
    <scope>NUCLEOTIDE SEQUENCE</scope>
    <source>
        <strain evidence="14">10532</strain>
    </source>
</reference>
<evidence type="ECO:0000256" key="2">
    <source>
        <dbReference type="ARBA" id="ARBA00010690"/>
    </source>
</evidence>
<accession>A0A9D9HP97</accession>
<keyword evidence="9 13" id="KW-1133">Transmembrane helix</keyword>
<evidence type="ECO:0000256" key="5">
    <source>
        <dbReference type="ARBA" id="ARBA00022475"/>
    </source>
</evidence>
<evidence type="ECO:0000256" key="9">
    <source>
        <dbReference type="ARBA" id="ARBA00022989"/>
    </source>
</evidence>
<keyword evidence="8 13" id="KW-0653">Protein transport</keyword>
<proteinExistence type="inferred from homology"/>
<evidence type="ECO:0000256" key="3">
    <source>
        <dbReference type="ARBA" id="ARBA00021622"/>
    </source>
</evidence>
<reference evidence="14" key="1">
    <citation type="submission" date="2020-10" db="EMBL/GenBank/DDBJ databases">
        <authorList>
            <person name="Gilroy R."/>
        </authorList>
    </citation>
    <scope>NUCLEOTIDE SEQUENCE</scope>
    <source>
        <strain evidence="14">10532</strain>
    </source>
</reference>
<gene>
    <name evidence="13 14" type="primary">flhB</name>
    <name evidence="14" type="ORF">IAA81_05640</name>
</gene>
<dbReference type="InterPro" id="IPR006135">
    <property type="entry name" value="T3SS_substrate_exporter"/>
</dbReference>
<name>A0A9D9HP97_9SPIR</name>
<dbReference type="GO" id="GO:0044780">
    <property type="term" value="P:bacterial-type flagellum assembly"/>
    <property type="evidence" value="ECO:0007669"/>
    <property type="project" value="InterPro"/>
</dbReference>
<dbReference type="GO" id="GO:0009306">
    <property type="term" value="P:protein secretion"/>
    <property type="evidence" value="ECO:0007669"/>
    <property type="project" value="InterPro"/>
</dbReference>
<dbReference type="PANTHER" id="PTHR30531">
    <property type="entry name" value="FLAGELLAR BIOSYNTHETIC PROTEIN FLHB"/>
    <property type="match status" value="1"/>
</dbReference>
<comment type="caution">
    <text evidence="13">Lacks conserved residue(s) required for the propagation of feature annotation.</text>
</comment>
<evidence type="ECO:0000313" key="14">
    <source>
        <dbReference type="EMBL" id="MBO8457694.1"/>
    </source>
</evidence>
<feature type="transmembrane region" description="Helical" evidence="13">
    <location>
        <begin position="171"/>
        <end position="192"/>
    </location>
</feature>
<keyword evidence="10 13" id="KW-0472">Membrane</keyword>
<feature type="transmembrane region" description="Helical" evidence="13">
    <location>
        <begin position="222"/>
        <end position="239"/>
    </location>
</feature>
<dbReference type="NCBIfam" id="TIGR00328">
    <property type="entry name" value="flhB"/>
    <property type="match status" value="1"/>
</dbReference>
<dbReference type="InterPro" id="IPR029025">
    <property type="entry name" value="T3SS_substrate_exporter_C"/>
</dbReference>
<dbReference type="Proteomes" id="UP000823638">
    <property type="component" value="Unassembled WGS sequence"/>
</dbReference>
<keyword evidence="7 13" id="KW-1005">Bacterial flagellum biogenesis</keyword>
<evidence type="ECO:0000256" key="7">
    <source>
        <dbReference type="ARBA" id="ARBA00022795"/>
    </source>
</evidence>
<keyword evidence="4 13" id="KW-0813">Transport</keyword>
<feature type="transmembrane region" description="Helical" evidence="13">
    <location>
        <begin position="63"/>
        <end position="81"/>
    </location>
</feature>
<sequence>MLPLSFFYKLFLKWKYYLVLRKFHLQWFASAEDEGRTEEPSDYKKRKAREEGRVAKSQEINSAIVLLFPAIVLIIMGPWILRQLLEMIVWCFSSINDQSLTGWSIFLHFLSCFFKCILPLALTAMVSGIAGNIVQNGGFLFTLKPIEPKFSKIAPDFIKYFKRTLFSLDGIVNLIKSILKITVIIFVSYLLIRSDIPKMLSLMQTSIWTALSFAGYSAGKLLIAAAILFLVLAIPDYIYQRYSFKQSLMMSKQEVKEEYKMMEGDPVVKGRLNSMMMEIMTQNISKIVPEADVVITNPTHYAVAVKFEKGMEGPQVTAKGVDEMALKIKSIARENGVSLVENRHLARALYTNTKINDTIPVEYYSAVAEILRHVYMLDASKRQKAL</sequence>
<dbReference type="Gene3D" id="3.40.1690.10">
    <property type="entry name" value="secretion proteins EscU"/>
    <property type="match status" value="1"/>
</dbReference>
<evidence type="ECO:0000313" key="15">
    <source>
        <dbReference type="Proteomes" id="UP000823638"/>
    </source>
</evidence>
<protein>
    <recommendedName>
        <fullName evidence="3 13">Flagellar biosynthetic protein FlhB</fullName>
    </recommendedName>
</protein>
<keyword evidence="6 13" id="KW-0812">Transmembrane</keyword>
<keyword evidence="11 13" id="KW-1006">Bacterial flagellum protein export</keyword>